<feature type="region of interest" description="Disordered" evidence="1">
    <location>
        <begin position="1"/>
        <end position="38"/>
    </location>
</feature>
<feature type="region of interest" description="Disordered" evidence="1">
    <location>
        <begin position="154"/>
        <end position="198"/>
    </location>
</feature>
<proteinExistence type="evidence at transcript level"/>
<sequence length="206" mass="21897">MANMKAATTNSSLRAPNLSTPRSSSVLSTVRTTPAHTGIPSRMLNAKAVPSTSGMSSDITASSAMIHRQMLTERGYSSLQSSARCLPVFTPRLAASVWIRSAKTIPTKITHRSWYLKSAPACMSVSKLLGSRKPMATRAPGPTWAKNRLHFRCTRNRSSSPPSTTALSTRSPASPPPLRSAASRRAASRPISPGVSSPACSIFCTS</sequence>
<accession>C4J715</accession>
<evidence type="ECO:0000313" key="2">
    <source>
        <dbReference type="EMBL" id="ACR36965.1"/>
    </source>
</evidence>
<organism evidence="2">
    <name type="scientific">Zea mays</name>
    <name type="common">Maize</name>
    <dbReference type="NCBI Taxonomy" id="4577"/>
    <lineage>
        <taxon>Eukaryota</taxon>
        <taxon>Viridiplantae</taxon>
        <taxon>Streptophyta</taxon>
        <taxon>Embryophyta</taxon>
        <taxon>Tracheophyta</taxon>
        <taxon>Spermatophyta</taxon>
        <taxon>Magnoliopsida</taxon>
        <taxon>Liliopsida</taxon>
        <taxon>Poales</taxon>
        <taxon>Poaceae</taxon>
        <taxon>PACMAD clade</taxon>
        <taxon>Panicoideae</taxon>
        <taxon>Andropogonodae</taxon>
        <taxon>Andropogoneae</taxon>
        <taxon>Tripsacinae</taxon>
        <taxon>Zea</taxon>
    </lineage>
</organism>
<feature type="compositionally biased region" description="Low complexity" evidence="1">
    <location>
        <begin position="158"/>
        <end position="172"/>
    </location>
</feature>
<name>C4J715_MAIZE</name>
<feature type="compositionally biased region" description="Polar residues" evidence="1">
    <location>
        <begin position="1"/>
        <end position="14"/>
    </location>
</feature>
<protein>
    <submittedName>
        <fullName evidence="2">Uncharacterized protein</fullName>
    </submittedName>
</protein>
<feature type="compositionally biased region" description="Low complexity" evidence="1">
    <location>
        <begin position="179"/>
        <end position="193"/>
    </location>
</feature>
<feature type="compositionally biased region" description="Low complexity" evidence="1">
    <location>
        <begin position="18"/>
        <end position="34"/>
    </location>
</feature>
<reference evidence="2" key="1">
    <citation type="journal article" date="2009" name="PLoS Genet.">
        <title>Sequencing, mapping, and analysis of 27,455 maize full-length cDNAs.</title>
        <authorList>
            <person name="Soderlund C."/>
            <person name="Descour A."/>
            <person name="Kudrna D."/>
            <person name="Bomhoff M."/>
            <person name="Boyd L."/>
            <person name="Currie J."/>
            <person name="Angelova A."/>
            <person name="Collura K."/>
            <person name="Wissotski M."/>
            <person name="Ashley E."/>
            <person name="Morrow D."/>
            <person name="Fernandes J."/>
            <person name="Walbot V."/>
            <person name="Yu Y."/>
        </authorList>
    </citation>
    <scope>NUCLEOTIDE SEQUENCE</scope>
    <source>
        <strain evidence="2">B73</strain>
    </source>
</reference>
<reference evidence="2" key="2">
    <citation type="submission" date="2012-06" db="EMBL/GenBank/DDBJ databases">
        <authorList>
            <person name="Yu Y."/>
            <person name="Currie J."/>
            <person name="Lomeli R."/>
            <person name="Angelova A."/>
            <person name="Collura K."/>
            <person name="Wissotski M."/>
            <person name="Campos D."/>
            <person name="Kudrna D."/>
            <person name="Golser W."/>
            <person name="Ashely E."/>
            <person name="Descour A."/>
            <person name="Fernandes J."/>
            <person name="Soderlund C."/>
            <person name="Walbot V."/>
        </authorList>
    </citation>
    <scope>NUCLEOTIDE SEQUENCE</scope>
    <source>
        <strain evidence="2">B73</strain>
    </source>
</reference>
<evidence type="ECO:0000256" key="1">
    <source>
        <dbReference type="SAM" id="MobiDB-lite"/>
    </source>
</evidence>
<dbReference type="AlphaFoldDB" id="C4J715"/>
<dbReference type="EMBL" id="BT086612">
    <property type="protein sequence ID" value="ACR36965.1"/>
    <property type="molecule type" value="mRNA"/>
</dbReference>